<proteinExistence type="predicted"/>
<protein>
    <submittedName>
        <fullName evidence="1">Uncharacterized protein</fullName>
    </submittedName>
</protein>
<accession>A0A2T3Z026</accession>
<reference evidence="1 2" key="1">
    <citation type="submission" date="2016-07" db="EMBL/GenBank/DDBJ databases">
        <title>Multiple horizontal gene transfer events from other fungi enriched the ability of initially mycotrophic Trichoderma (Ascomycota) to feed on dead plant biomass.</title>
        <authorList>
            <consortium name="DOE Joint Genome Institute"/>
            <person name="Aerts A."/>
            <person name="Atanasova L."/>
            <person name="Chenthamara K."/>
            <person name="Zhang J."/>
            <person name="Grujic M."/>
            <person name="Henrissat B."/>
            <person name="Kuo A."/>
            <person name="Salamov A."/>
            <person name="Lipzen A."/>
            <person name="Labutti K."/>
            <person name="Barry K."/>
            <person name="Miao Y."/>
            <person name="Rahimi M.J."/>
            <person name="Shen Q."/>
            <person name="Grigoriev I.V."/>
            <person name="Kubicek C.P."/>
            <person name="Druzhinina I.S."/>
        </authorList>
    </citation>
    <scope>NUCLEOTIDE SEQUENCE [LARGE SCALE GENOMIC DNA]</scope>
    <source>
        <strain evidence="1 2">CBS 433.97</strain>
    </source>
</reference>
<gene>
    <name evidence="1" type="ORF">M441DRAFT_446868</name>
</gene>
<dbReference type="AlphaFoldDB" id="A0A2T3Z026"/>
<dbReference type="EMBL" id="KZ679266">
    <property type="protein sequence ID" value="PTB38145.1"/>
    <property type="molecule type" value="Genomic_DNA"/>
</dbReference>
<dbReference type="OrthoDB" id="4898046at2759"/>
<dbReference type="Proteomes" id="UP000240493">
    <property type="component" value="Unassembled WGS sequence"/>
</dbReference>
<keyword evidence="2" id="KW-1185">Reference proteome</keyword>
<evidence type="ECO:0000313" key="1">
    <source>
        <dbReference type="EMBL" id="PTB38145.1"/>
    </source>
</evidence>
<organism evidence="1 2">
    <name type="scientific">Trichoderma asperellum (strain ATCC 204424 / CBS 433.97 / NBRC 101777)</name>
    <dbReference type="NCBI Taxonomy" id="1042311"/>
    <lineage>
        <taxon>Eukaryota</taxon>
        <taxon>Fungi</taxon>
        <taxon>Dikarya</taxon>
        <taxon>Ascomycota</taxon>
        <taxon>Pezizomycotina</taxon>
        <taxon>Sordariomycetes</taxon>
        <taxon>Hypocreomycetidae</taxon>
        <taxon>Hypocreales</taxon>
        <taxon>Hypocreaceae</taxon>
        <taxon>Trichoderma</taxon>
    </lineage>
</organism>
<name>A0A2T3Z026_TRIA4</name>
<evidence type="ECO:0000313" key="2">
    <source>
        <dbReference type="Proteomes" id="UP000240493"/>
    </source>
</evidence>
<sequence length="234" mass="26515">MHLGAQMFEVAINDDSMLLSENLFSIIEECAASCKQIIPTDSRTGLSLQADSRRFDDLADHFHLRIILEWQVLQSRLRCLLLIRKLIIYLIMNKIRSFFGINAVRHFHIMLGCLSAATEERIRSRHILGSKVYSLALSSSDKISSGIRDLSTEDVARCNPYLAYSRWVPSCLQQLVKLFTRADPELAEKASLSLKIFTMTLEIFAESSGLGQLVLSMLQPAFHRGFGLFNEVMD</sequence>